<evidence type="ECO:0000256" key="2">
    <source>
        <dbReference type="SAM" id="Phobius"/>
    </source>
</evidence>
<feature type="compositionally biased region" description="Polar residues" evidence="1">
    <location>
        <begin position="1"/>
        <end position="15"/>
    </location>
</feature>
<gene>
    <name evidence="3" type="ORF">EQF91_07790</name>
</gene>
<dbReference type="RefSeq" id="WP_134744395.1">
    <property type="nucleotide sequence ID" value="NZ_CP119761.1"/>
</dbReference>
<comment type="caution">
    <text evidence="3">The sequence shown here is derived from an EMBL/GenBank/DDBJ whole genome shotgun (WGS) entry which is preliminary data.</text>
</comment>
<feature type="region of interest" description="Disordered" evidence="1">
    <location>
        <begin position="1"/>
        <end position="34"/>
    </location>
</feature>
<sequence>MSTSFVVDNSNIKNTDSNRKIKDSENKRKNPNTSDAGVLFSSATLLSSLGALFVLKNKIRKNN</sequence>
<evidence type="ECO:0000313" key="4">
    <source>
        <dbReference type="Proteomes" id="UP000297454"/>
    </source>
</evidence>
<keyword evidence="2" id="KW-0812">Transmembrane</keyword>
<evidence type="ECO:0000256" key="1">
    <source>
        <dbReference type="SAM" id="MobiDB-lite"/>
    </source>
</evidence>
<dbReference type="AlphaFoldDB" id="A0A4R9C2F3"/>
<feature type="compositionally biased region" description="Basic and acidic residues" evidence="1">
    <location>
        <begin position="16"/>
        <end position="28"/>
    </location>
</feature>
<keyword evidence="4" id="KW-1185">Reference proteome</keyword>
<keyword evidence="2" id="KW-0472">Membrane</keyword>
<organism evidence="3 4">
    <name type="scientific">Helcococcus ovis</name>
    <dbReference type="NCBI Taxonomy" id="72026"/>
    <lineage>
        <taxon>Bacteria</taxon>
        <taxon>Bacillati</taxon>
        <taxon>Bacillota</taxon>
        <taxon>Tissierellia</taxon>
        <taxon>Tissierellales</taxon>
        <taxon>Peptoniphilaceae</taxon>
        <taxon>Helcococcus</taxon>
    </lineage>
</organism>
<feature type="transmembrane region" description="Helical" evidence="2">
    <location>
        <begin position="36"/>
        <end position="55"/>
    </location>
</feature>
<proteinExistence type="predicted"/>
<keyword evidence="2" id="KW-1133">Transmembrane helix</keyword>
<evidence type="ECO:0000313" key="3">
    <source>
        <dbReference type="EMBL" id="TFF64440.1"/>
    </source>
</evidence>
<dbReference type="EMBL" id="SCFR01000038">
    <property type="protein sequence ID" value="TFF64440.1"/>
    <property type="molecule type" value="Genomic_DNA"/>
</dbReference>
<protein>
    <recommendedName>
        <fullName evidence="5">LPXTG cell wall anchor domain-containing protein</fullName>
    </recommendedName>
</protein>
<dbReference type="Proteomes" id="UP000297454">
    <property type="component" value="Unassembled WGS sequence"/>
</dbReference>
<accession>A0A4R9C2F3</accession>
<evidence type="ECO:0008006" key="5">
    <source>
        <dbReference type="Google" id="ProtNLM"/>
    </source>
</evidence>
<name>A0A4R9C2F3_9FIRM</name>
<reference evidence="3 4" key="1">
    <citation type="submission" date="2019-01" db="EMBL/GenBank/DDBJ databases">
        <title>Draft Genome Sequences of Helcococcus ovis Strains Isolated from the Uterus and Vagina of Dairy Cows with Metritis.</title>
        <authorList>
            <person name="Cunha F."/>
            <person name="Jeon S.J."/>
            <person name="Kutzer P."/>
            <person name="Galvao K.N."/>
        </authorList>
    </citation>
    <scope>NUCLEOTIDE SEQUENCE [LARGE SCALE GENOMIC DNA]</scope>
    <source>
        <strain evidence="3 4">KG-37</strain>
    </source>
</reference>